<keyword evidence="15" id="KW-0066">ATP synthesis</keyword>
<evidence type="ECO:0000256" key="12">
    <source>
        <dbReference type="ARBA" id="ARBA00023136"/>
    </source>
</evidence>
<sequence length="823" mass="91404">MKHGIKKRKLSRCTEHRLSTLKNLSISLINHEQIVTTLPKAKELRPYVEKFITIAKNKNTLHGRRLLLSRLHNSKLAVDKLLNVLASRYQDRKGGYSRIIKFSTRKGDCASMAVIELVNRDIAAREKFLSLAKENENEFEITIKSAEALKESDIKIITESLSFLGKIIKNSMNVSEIASVIREKVETFDNPIKRENIGEVISVTDGIALVYGLEKAKFGEKVFFASGVEGIVLDLDHDTAGIVVLGNDRDVKEGDVVKCSGDVVQVPIGHELLGRVVNALGHPIDDGGEIRAKNRMDIESKAPGIIDRKSVHEPLQTGIKIIDLLIPIGRGQRELIIGDRQIGKTTIALDTIINQKKINDEVNENQKIYCVYVAIGQKISTVAKVVNKLKESGALEYTTVVVASASDCAPMQFLAPYAGCTIGEFFRDNGMHCLIIYDDLSKHAVAYRQMSLLLRRPPGREAYPGDIFYVHSRLLERAAKMSDKKGQGSLTALPIVETQAGDVSAYVPTNVISITDGQIFLESELFYKGFRPAVNIGLSVSRVGSAAQLKSVKKVASSIKLSLAQYRELEDFAKFGSDLDASVQLSLNKGKYLVELLKQKQHLPMSIEEQLSKIQISYINKFEHDLINYFHTVHPGVLKKLSNDMSNDIKGDIFNIVVIMASSIINKFPMTREGFENMQAELEKLKEEKPSVIQAISDARDQGDLSENAEYHTARERLGFIEGRIMEIESKLSHAEVIEVKNLSGDSVMFGATVTLSMLSDDDSEVEYTYKVVGEYEADVSKRLISTSSPLGSALIGKKVGEYVEVTVPNGEKLYKIVKIEFK</sequence>
<dbReference type="NCBIfam" id="TIGR00059">
    <property type="entry name" value="L17"/>
    <property type="match status" value="1"/>
</dbReference>
<dbReference type="GO" id="GO:0032784">
    <property type="term" value="P:regulation of DNA-templated transcription elongation"/>
    <property type="evidence" value="ECO:0007669"/>
    <property type="project" value="InterPro"/>
</dbReference>
<dbReference type="FunFam" id="1.10.287.180:FF:000001">
    <property type="entry name" value="Transcription elongation factor GreA"/>
    <property type="match status" value="1"/>
</dbReference>
<keyword evidence="6" id="KW-0547">Nucleotide-binding</keyword>
<evidence type="ECO:0000256" key="11">
    <source>
        <dbReference type="ARBA" id="ARBA00023125"/>
    </source>
</evidence>
<dbReference type="GO" id="GO:0005840">
    <property type="term" value="C:ribosome"/>
    <property type="evidence" value="ECO:0007669"/>
    <property type="project" value="UniProtKB-KW"/>
</dbReference>
<dbReference type="AlphaFoldDB" id="A0A1A9VJX6"/>
<evidence type="ECO:0000256" key="20">
    <source>
        <dbReference type="SAM" id="Coils"/>
    </source>
</evidence>
<dbReference type="PROSITE" id="PS00152">
    <property type="entry name" value="ATPASE_ALPHA_BETA"/>
    <property type="match status" value="1"/>
</dbReference>
<dbReference type="Pfam" id="PF02874">
    <property type="entry name" value="ATP-synt_ab_N"/>
    <property type="match status" value="1"/>
</dbReference>
<dbReference type="Pfam" id="PF01196">
    <property type="entry name" value="Ribosomal_L17"/>
    <property type="match status" value="1"/>
</dbReference>
<keyword evidence="14" id="KW-0139">CF(1)</keyword>
<dbReference type="InterPro" id="IPR001437">
    <property type="entry name" value="Tscrpt_elong_fac_GreA/B_C"/>
</dbReference>
<keyword evidence="10" id="KW-0406">Ion transport</keyword>
<evidence type="ECO:0000256" key="1">
    <source>
        <dbReference type="ARBA" id="ARBA00004370"/>
    </source>
</evidence>
<name>A0A1A9VJX6_GLOAU</name>
<dbReference type="PROSITE" id="PS00830">
    <property type="entry name" value="GREAB_2"/>
    <property type="match status" value="1"/>
</dbReference>
<dbReference type="InterPro" id="IPR000793">
    <property type="entry name" value="ATP_synth_asu_C"/>
</dbReference>
<keyword evidence="9" id="KW-0805">Transcription regulation</keyword>
<dbReference type="InterPro" id="IPR004100">
    <property type="entry name" value="ATPase_F1/V1/A1_a/bsu_N"/>
</dbReference>
<dbReference type="GO" id="GO:1990904">
    <property type="term" value="C:ribonucleoprotein complex"/>
    <property type="evidence" value="ECO:0007669"/>
    <property type="project" value="UniProtKB-KW"/>
</dbReference>
<dbReference type="InterPro" id="IPR020003">
    <property type="entry name" value="ATPase_a/bsu_AS"/>
</dbReference>
<keyword evidence="12" id="KW-0472">Membrane</keyword>
<feature type="domain" description="Transcription elongation factor GreA/GreB N-terminal" evidence="25">
    <location>
        <begin position="669"/>
        <end position="737"/>
    </location>
</feature>
<evidence type="ECO:0000256" key="17">
    <source>
        <dbReference type="ARBA" id="ARBA00035290"/>
    </source>
</evidence>
<dbReference type="PROSITE" id="PS00829">
    <property type="entry name" value="GREAB_1"/>
    <property type="match status" value="1"/>
</dbReference>
<dbReference type="InterPro" id="IPR033732">
    <property type="entry name" value="ATP_synth_F1_a_nt-bd_dom"/>
</dbReference>
<dbReference type="GO" id="GO:0003677">
    <property type="term" value="F:DNA binding"/>
    <property type="evidence" value="ECO:0007669"/>
    <property type="project" value="UniProtKB-KW"/>
</dbReference>
<dbReference type="Pfam" id="PF00006">
    <property type="entry name" value="ATP-synt_ab"/>
    <property type="match status" value="1"/>
</dbReference>
<evidence type="ECO:0000256" key="19">
    <source>
        <dbReference type="RuleBase" id="RU000660"/>
    </source>
</evidence>
<dbReference type="InterPro" id="IPR000194">
    <property type="entry name" value="ATPase_F1/V1/A1_a/bsu_nucl-bd"/>
</dbReference>
<dbReference type="InterPro" id="IPR022691">
    <property type="entry name" value="Tscrpt_elong_fac_GreA/B_N"/>
</dbReference>
<dbReference type="STRING" id="7395.A0A1A9VJX6"/>
<feature type="domain" description="ATPase F1/V1/A1 complex alpha/beta subunit N-terminal" evidence="24">
    <location>
        <begin position="196"/>
        <end position="261"/>
    </location>
</feature>
<keyword evidence="20" id="KW-0175">Coiled coil</keyword>
<evidence type="ECO:0000256" key="4">
    <source>
        <dbReference type="ARBA" id="ARBA00013729"/>
    </source>
</evidence>
<evidence type="ECO:0000259" key="23">
    <source>
        <dbReference type="Pfam" id="PF01272"/>
    </source>
</evidence>
<feature type="domain" description="ATP synthase alpha subunit C-terminal" evidence="22">
    <location>
        <begin position="548"/>
        <end position="653"/>
    </location>
</feature>
<dbReference type="EnsemblMetazoa" id="GAUT039565-RA">
    <property type="protein sequence ID" value="GAUT039565-PA"/>
    <property type="gene ID" value="GAUT039565"/>
</dbReference>
<evidence type="ECO:0000256" key="16">
    <source>
        <dbReference type="ARBA" id="ARBA00030776"/>
    </source>
</evidence>
<evidence type="ECO:0000256" key="9">
    <source>
        <dbReference type="ARBA" id="ARBA00023015"/>
    </source>
</evidence>
<dbReference type="Gene3D" id="3.10.50.30">
    <property type="entry name" value="Transcription elongation factor, GreA/GreB, C-terminal domain"/>
    <property type="match status" value="1"/>
</dbReference>
<dbReference type="GO" id="GO:0006412">
    <property type="term" value="P:translation"/>
    <property type="evidence" value="ECO:0007669"/>
    <property type="project" value="InterPro"/>
</dbReference>
<dbReference type="SUPFAM" id="SSF50615">
    <property type="entry name" value="N-terminal domain of alpha and beta subunits of F1 ATP synthase"/>
    <property type="match status" value="1"/>
</dbReference>
<keyword evidence="13" id="KW-0804">Transcription</keyword>
<comment type="subcellular location">
    <subcellularLocation>
        <location evidence="1">Membrane</location>
    </subcellularLocation>
</comment>
<dbReference type="NCBIfam" id="NF001263">
    <property type="entry name" value="PRK00226.1-4"/>
    <property type="match status" value="1"/>
</dbReference>
<evidence type="ECO:0000256" key="5">
    <source>
        <dbReference type="ARBA" id="ARBA00022448"/>
    </source>
</evidence>
<keyword evidence="11" id="KW-0238">DNA-binding</keyword>
<dbReference type="NCBIfam" id="TIGR01462">
    <property type="entry name" value="greA"/>
    <property type="match status" value="1"/>
</dbReference>
<dbReference type="SUPFAM" id="SSF64263">
    <property type="entry name" value="Prokaryotic ribosomal protein L17"/>
    <property type="match status" value="1"/>
</dbReference>
<keyword evidence="27" id="KW-1185">Reference proteome</keyword>
<feature type="domain" description="Transcription elongation factor GreA/GreB C-terminal" evidence="23">
    <location>
        <begin position="745"/>
        <end position="821"/>
    </location>
</feature>
<dbReference type="Pfam" id="PF00306">
    <property type="entry name" value="ATP-synt_ab_C"/>
    <property type="match status" value="1"/>
</dbReference>
<evidence type="ECO:0000256" key="15">
    <source>
        <dbReference type="ARBA" id="ARBA00023310"/>
    </source>
</evidence>
<dbReference type="Pfam" id="PF03449">
    <property type="entry name" value="GreA_GreB_N"/>
    <property type="match status" value="1"/>
</dbReference>
<dbReference type="InterPro" id="IPR036805">
    <property type="entry name" value="Tscrpt_elong_fac_GreA/B_N_sf"/>
</dbReference>
<dbReference type="InterPro" id="IPR028624">
    <property type="entry name" value="Tscrpt_elong_fac_GreA/B"/>
</dbReference>
<dbReference type="InterPro" id="IPR036121">
    <property type="entry name" value="ATPase_F1/V1/A1_a/bsu_N_sf"/>
</dbReference>
<evidence type="ECO:0000256" key="14">
    <source>
        <dbReference type="ARBA" id="ARBA00023196"/>
    </source>
</evidence>
<dbReference type="GO" id="GO:0043531">
    <property type="term" value="F:ADP binding"/>
    <property type="evidence" value="ECO:0007669"/>
    <property type="project" value="TreeGrafter"/>
</dbReference>
<dbReference type="SUPFAM" id="SSF47917">
    <property type="entry name" value="C-terminal domain of alpha and beta subunits of F1 ATP synthase"/>
    <property type="match status" value="1"/>
</dbReference>
<accession>A0A1A9VJX6</accession>
<dbReference type="SUPFAM" id="SSF54534">
    <property type="entry name" value="FKBP-like"/>
    <property type="match status" value="1"/>
</dbReference>
<dbReference type="NCBIfam" id="NF009884">
    <property type="entry name" value="PRK13343.1"/>
    <property type="match status" value="1"/>
</dbReference>
<dbReference type="GO" id="GO:0045259">
    <property type="term" value="C:proton-transporting ATP synthase complex"/>
    <property type="evidence" value="ECO:0007669"/>
    <property type="project" value="UniProtKB-KW"/>
</dbReference>
<dbReference type="SUPFAM" id="SSF52540">
    <property type="entry name" value="P-loop containing nucleoside triphosphate hydrolases"/>
    <property type="match status" value="1"/>
</dbReference>
<evidence type="ECO:0000256" key="8">
    <source>
        <dbReference type="ARBA" id="ARBA00022840"/>
    </source>
</evidence>
<dbReference type="InterPro" id="IPR038376">
    <property type="entry name" value="ATP_synth_asu_C_sf"/>
</dbReference>
<dbReference type="VEuPathDB" id="VectorBase:GAUT039565"/>
<reference evidence="26" key="1">
    <citation type="submission" date="2020-05" db="UniProtKB">
        <authorList>
            <consortium name="EnsemblMetazoa"/>
        </authorList>
    </citation>
    <scope>IDENTIFICATION</scope>
    <source>
        <strain evidence="26">TTRI</strain>
    </source>
</reference>
<keyword evidence="19" id="KW-0689">Ribosomal protein</keyword>
<dbReference type="HAMAP" id="MF_01346">
    <property type="entry name" value="ATP_synth_alpha_bact"/>
    <property type="match status" value="1"/>
</dbReference>
<dbReference type="Proteomes" id="UP000078200">
    <property type="component" value="Unassembled WGS sequence"/>
</dbReference>
<evidence type="ECO:0000259" key="24">
    <source>
        <dbReference type="Pfam" id="PF02874"/>
    </source>
</evidence>
<feature type="domain" description="ATPase F1/V1/A1 complex alpha/beta subunit nucleotide-binding" evidence="21">
    <location>
        <begin position="318"/>
        <end position="541"/>
    </location>
</feature>
<evidence type="ECO:0000256" key="2">
    <source>
        <dbReference type="ARBA" id="ARBA00008213"/>
    </source>
</evidence>
<evidence type="ECO:0000313" key="26">
    <source>
        <dbReference type="EnsemblMetazoa" id="GAUT039565-PA"/>
    </source>
</evidence>
<evidence type="ECO:0000256" key="6">
    <source>
        <dbReference type="ARBA" id="ARBA00022741"/>
    </source>
</evidence>
<evidence type="ECO:0000256" key="18">
    <source>
        <dbReference type="ARBA" id="ARBA00035413"/>
    </source>
</evidence>
<dbReference type="CDD" id="cd01132">
    <property type="entry name" value="F1-ATPase_alpha_CD"/>
    <property type="match status" value="1"/>
</dbReference>
<keyword evidence="8" id="KW-0067">ATP-binding</keyword>
<dbReference type="Gene3D" id="3.90.1030.10">
    <property type="entry name" value="Ribosomal protein L17"/>
    <property type="match status" value="1"/>
</dbReference>
<evidence type="ECO:0000256" key="13">
    <source>
        <dbReference type="ARBA" id="ARBA00023163"/>
    </source>
</evidence>
<dbReference type="Gene3D" id="3.40.50.300">
    <property type="entry name" value="P-loop containing nucleotide triphosphate hydrolases"/>
    <property type="match status" value="1"/>
</dbReference>
<dbReference type="GO" id="GO:0046933">
    <property type="term" value="F:proton-transporting ATP synthase activity, rotational mechanism"/>
    <property type="evidence" value="ECO:0007669"/>
    <property type="project" value="InterPro"/>
</dbReference>
<keyword evidence="19" id="KW-0687">Ribonucleoprotein</keyword>
<dbReference type="PANTHER" id="PTHR48082:SF2">
    <property type="entry name" value="ATP SYNTHASE SUBUNIT ALPHA, MITOCHONDRIAL"/>
    <property type="match status" value="1"/>
</dbReference>
<dbReference type="SUPFAM" id="SSF46557">
    <property type="entry name" value="GreA transcript cleavage protein, N-terminal domain"/>
    <property type="match status" value="1"/>
</dbReference>
<dbReference type="Gene3D" id="2.40.30.20">
    <property type="match status" value="1"/>
</dbReference>
<comment type="similarity">
    <text evidence="19">Belongs to the bacterial ribosomal protein bL17 family.</text>
</comment>
<protein>
    <recommendedName>
        <fullName evidence="17">Large ribosomal subunit protein bL17m</fullName>
    </recommendedName>
    <alternativeName>
        <fullName evidence="18">39S ribosomal protein L17, mitochondrial</fullName>
    </alternativeName>
    <alternativeName>
        <fullName evidence="16">Transcript cleavage factor GreA</fullName>
    </alternativeName>
    <alternativeName>
        <fullName evidence="4">Transcription elongation factor GreA</fullName>
    </alternativeName>
</protein>
<evidence type="ECO:0000256" key="7">
    <source>
        <dbReference type="ARBA" id="ARBA00022781"/>
    </source>
</evidence>
<dbReference type="GO" id="GO:0003735">
    <property type="term" value="F:structural constituent of ribosome"/>
    <property type="evidence" value="ECO:0007669"/>
    <property type="project" value="InterPro"/>
</dbReference>
<dbReference type="FunFam" id="3.10.50.30:FF:000001">
    <property type="entry name" value="Transcription elongation factor GreA"/>
    <property type="match status" value="1"/>
</dbReference>
<dbReference type="InterPro" id="IPR000456">
    <property type="entry name" value="Ribosomal_bL17"/>
</dbReference>
<dbReference type="Pfam" id="PF01272">
    <property type="entry name" value="GreA_GreB"/>
    <property type="match status" value="1"/>
</dbReference>
<dbReference type="InterPro" id="IPR006359">
    <property type="entry name" value="Tscrpt_elong_fac_GreA"/>
</dbReference>
<keyword evidence="5" id="KW-0813">Transport</keyword>
<comment type="similarity">
    <text evidence="3">Belongs to the ATPase alpha/beta chains family.</text>
</comment>
<evidence type="ECO:0000256" key="10">
    <source>
        <dbReference type="ARBA" id="ARBA00023065"/>
    </source>
</evidence>
<evidence type="ECO:0000259" key="21">
    <source>
        <dbReference type="Pfam" id="PF00006"/>
    </source>
</evidence>
<dbReference type="HAMAP" id="MF_01368">
    <property type="entry name" value="Ribosomal_bL17"/>
    <property type="match status" value="1"/>
</dbReference>
<organism evidence="26 27">
    <name type="scientific">Glossina austeni</name>
    <name type="common">Savannah tsetse fly</name>
    <dbReference type="NCBI Taxonomy" id="7395"/>
    <lineage>
        <taxon>Eukaryota</taxon>
        <taxon>Metazoa</taxon>
        <taxon>Ecdysozoa</taxon>
        <taxon>Arthropoda</taxon>
        <taxon>Hexapoda</taxon>
        <taxon>Insecta</taxon>
        <taxon>Pterygota</taxon>
        <taxon>Neoptera</taxon>
        <taxon>Endopterygota</taxon>
        <taxon>Diptera</taxon>
        <taxon>Brachycera</taxon>
        <taxon>Muscomorpha</taxon>
        <taxon>Hippoboscoidea</taxon>
        <taxon>Glossinidae</taxon>
        <taxon>Glossina</taxon>
    </lineage>
</organism>
<dbReference type="FunFam" id="3.40.50.300:FF:002432">
    <property type="entry name" value="ATP synthase subunit alpha, mitochondrial"/>
    <property type="match status" value="1"/>
</dbReference>
<dbReference type="HAMAP" id="MF_00105">
    <property type="entry name" value="GreA_GreB"/>
    <property type="match status" value="1"/>
</dbReference>
<dbReference type="InterPro" id="IPR023366">
    <property type="entry name" value="ATP_synth_asu-like_sf"/>
</dbReference>
<dbReference type="Gene3D" id="1.20.150.20">
    <property type="entry name" value="ATP synthase alpha/beta chain, C-terminal domain"/>
    <property type="match status" value="1"/>
</dbReference>
<dbReference type="NCBIfam" id="TIGR00962">
    <property type="entry name" value="atpA"/>
    <property type="match status" value="1"/>
</dbReference>
<dbReference type="Gene3D" id="1.10.287.180">
    <property type="entry name" value="Transcription elongation factor, GreA/GreB, N-terminal domain"/>
    <property type="match status" value="1"/>
</dbReference>
<evidence type="ECO:0000259" key="22">
    <source>
        <dbReference type="Pfam" id="PF00306"/>
    </source>
</evidence>
<dbReference type="GO" id="GO:0005524">
    <property type="term" value="F:ATP binding"/>
    <property type="evidence" value="ECO:0007669"/>
    <property type="project" value="UniProtKB-KW"/>
</dbReference>
<evidence type="ECO:0000313" key="27">
    <source>
        <dbReference type="Proteomes" id="UP000078200"/>
    </source>
</evidence>
<dbReference type="InterPro" id="IPR018151">
    <property type="entry name" value="TF_GreA/GreB_CS"/>
</dbReference>
<dbReference type="InterPro" id="IPR027417">
    <property type="entry name" value="P-loop_NTPase"/>
</dbReference>
<comment type="similarity">
    <text evidence="2">Belongs to the GreA/GreB family.</text>
</comment>
<proteinExistence type="inferred from homology"/>
<dbReference type="NCBIfam" id="NF001261">
    <property type="entry name" value="PRK00226.1-2"/>
    <property type="match status" value="1"/>
</dbReference>
<dbReference type="InterPro" id="IPR036373">
    <property type="entry name" value="Ribosomal_bL17_sf"/>
</dbReference>
<dbReference type="PANTHER" id="PTHR48082">
    <property type="entry name" value="ATP SYNTHASE SUBUNIT ALPHA, MITOCHONDRIAL"/>
    <property type="match status" value="1"/>
</dbReference>
<dbReference type="CDD" id="cd18116">
    <property type="entry name" value="ATP-synt_F1_alpha_N"/>
    <property type="match status" value="1"/>
</dbReference>
<evidence type="ECO:0000259" key="25">
    <source>
        <dbReference type="Pfam" id="PF03449"/>
    </source>
</evidence>
<evidence type="ECO:0000256" key="3">
    <source>
        <dbReference type="ARBA" id="ARBA00008936"/>
    </source>
</evidence>
<dbReference type="CDD" id="cd18113">
    <property type="entry name" value="ATP-synt_F1_alpha_C"/>
    <property type="match status" value="1"/>
</dbReference>
<keyword evidence="7" id="KW-0375">Hydrogen ion transport</keyword>
<dbReference type="InterPro" id="IPR036953">
    <property type="entry name" value="GreA/GreB_C_sf"/>
</dbReference>
<dbReference type="InterPro" id="IPR005294">
    <property type="entry name" value="ATP_synth_F1_asu"/>
</dbReference>
<feature type="coiled-coil region" evidence="20">
    <location>
        <begin position="675"/>
        <end position="702"/>
    </location>
</feature>
<dbReference type="GO" id="GO:0070063">
    <property type="term" value="F:RNA polymerase binding"/>
    <property type="evidence" value="ECO:0007669"/>
    <property type="project" value="InterPro"/>
</dbReference>